<evidence type="ECO:0000313" key="1">
    <source>
        <dbReference type="EMBL" id="RSM16138.1"/>
    </source>
</evidence>
<protein>
    <submittedName>
        <fullName evidence="1">Uncharacterized protein</fullName>
    </submittedName>
</protein>
<dbReference type="EMBL" id="NIZV01000045">
    <property type="protein sequence ID" value="RSM16138.1"/>
    <property type="molecule type" value="Genomic_DNA"/>
</dbReference>
<proteinExistence type="predicted"/>
<keyword evidence="2" id="KW-1185">Reference proteome</keyword>
<dbReference type="Proteomes" id="UP000288429">
    <property type="component" value="Unassembled WGS sequence"/>
</dbReference>
<sequence length="206" mass="23224">MDRIAKAGPRLYAYRPQTCFGIGKCTLDTPRGNKSVIKRNFSDASNHDKVMQGSMGDPLKLACIAGERVKSRQPEPEDDEPSAMWIAGEYRVHLCGDNVVSISISKFAKDKLEVRSVSDDDFAWFSKSQEEQQKKRQELKAFESPRVGVRIDTGVSEESPEGRFFGLELTRWWNANQMPAFVLPDPYTEASLKYGRALAMELAGRR</sequence>
<organism evidence="1 2">
    <name type="scientific">Fusarium ambrosium</name>
    <dbReference type="NCBI Taxonomy" id="131363"/>
    <lineage>
        <taxon>Eukaryota</taxon>
        <taxon>Fungi</taxon>
        <taxon>Dikarya</taxon>
        <taxon>Ascomycota</taxon>
        <taxon>Pezizomycotina</taxon>
        <taxon>Sordariomycetes</taxon>
        <taxon>Hypocreomycetidae</taxon>
        <taxon>Hypocreales</taxon>
        <taxon>Nectriaceae</taxon>
        <taxon>Fusarium</taxon>
        <taxon>Fusarium solani species complex</taxon>
    </lineage>
</organism>
<gene>
    <name evidence="1" type="ORF">CDV31_004601</name>
</gene>
<reference evidence="1 2" key="1">
    <citation type="submission" date="2017-06" db="EMBL/GenBank/DDBJ databases">
        <title>Cmopartive genomic analysis of Ambrosia Fusariam Clade fungi.</title>
        <authorList>
            <person name="Stajich J.E."/>
            <person name="Carrillo J."/>
            <person name="Kijimoto T."/>
            <person name="Eskalen A."/>
            <person name="O'Donnell K."/>
            <person name="Kasson M."/>
        </authorList>
    </citation>
    <scope>NUCLEOTIDE SEQUENCE [LARGE SCALE GENOMIC DNA]</scope>
    <source>
        <strain evidence="1 2">NRRL 20438</strain>
    </source>
</reference>
<name>A0A428UP97_9HYPO</name>
<dbReference type="AlphaFoldDB" id="A0A428UP97"/>
<accession>A0A428UP97</accession>
<evidence type="ECO:0000313" key="2">
    <source>
        <dbReference type="Proteomes" id="UP000288429"/>
    </source>
</evidence>
<comment type="caution">
    <text evidence="1">The sequence shown here is derived from an EMBL/GenBank/DDBJ whole genome shotgun (WGS) entry which is preliminary data.</text>
</comment>